<dbReference type="InterPro" id="IPR018317">
    <property type="entry name" value="QueC"/>
</dbReference>
<evidence type="ECO:0000313" key="10">
    <source>
        <dbReference type="EMBL" id="OGY43813.1"/>
    </source>
</evidence>
<evidence type="ECO:0000256" key="5">
    <source>
        <dbReference type="ARBA" id="ARBA00022833"/>
    </source>
</evidence>
<evidence type="ECO:0000256" key="8">
    <source>
        <dbReference type="ARBA" id="ARBA00039149"/>
    </source>
</evidence>
<dbReference type="AlphaFoldDB" id="A0A1G1XUS5"/>
<dbReference type="GO" id="GO:0005524">
    <property type="term" value="F:ATP binding"/>
    <property type="evidence" value="ECO:0007669"/>
    <property type="project" value="UniProtKB-KW"/>
</dbReference>
<protein>
    <recommendedName>
        <fullName evidence="8">7-cyano-7-deazaguanine synthase</fullName>
        <ecNumber evidence="8">6.3.4.20</ecNumber>
    </recommendedName>
</protein>
<dbReference type="EC" id="6.3.4.20" evidence="8"/>
<keyword evidence="2" id="KW-0436">Ligase</keyword>
<evidence type="ECO:0000256" key="7">
    <source>
        <dbReference type="ARBA" id="ARBA00037993"/>
    </source>
</evidence>
<dbReference type="GO" id="GO:0046872">
    <property type="term" value="F:metal ion binding"/>
    <property type="evidence" value="ECO:0007669"/>
    <property type="project" value="UniProtKB-KW"/>
</dbReference>
<comment type="pathway">
    <text evidence="1">Purine metabolism; 7-cyano-7-deazaguanine biosynthesis.</text>
</comment>
<dbReference type="Proteomes" id="UP000176241">
    <property type="component" value="Unassembled WGS sequence"/>
</dbReference>
<dbReference type="GO" id="GO:0016874">
    <property type="term" value="F:ligase activity"/>
    <property type="evidence" value="ECO:0007669"/>
    <property type="project" value="UniProtKB-KW"/>
</dbReference>
<gene>
    <name evidence="10" type="ORF">A2731_02955</name>
</gene>
<dbReference type="SUPFAM" id="SSF52402">
    <property type="entry name" value="Adenine nucleotide alpha hydrolases-like"/>
    <property type="match status" value="1"/>
</dbReference>
<keyword evidence="3" id="KW-0479">Metal-binding</keyword>
<comment type="similarity">
    <text evidence="7">Belongs to the QueC family.</text>
</comment>
<comment type="caution">
    <text evidence="10">The sequence shown here is derived from an EMBL/GenBank/DDBJ whole genome shotgun (WGS) entry which is preliminary data.</text>
</comment>
<dbReference type="Pfam" id="PF06508">
    <property type="entry name" value="QueC"/>
    <property type="match status" value="1"/>
</dbReference>
<evidence type="ECO:0000256" key="9">
    <source>
        <dbReference type="ARBA" id="ARBA00047890"/>
    </source>
</evidence>
<dbReference type="EMBL" id="MHIC01000040">
    <property type="protein sequence ID" value="OGY43813.1"/>
    <property type="molecule type" value="Genomic_DNA"/>
</dbReference>
<keyword evidence="5" id="KW-0862">Zinc</keyword>
<comment type="catalytic activity">
    <reaction evidence="9">
        <text>7-carboxy-7-carbaguanine + NH4(+) + 2 ATP = 7-cyano-7-carbaguanine + 2 AMP + 2 diphosphate + 2 H(+)</text>
        <dbReference type="Rhea" id="RHEA:27982"/>
        <dbReference type="ChEBI" id="CHEBI:15378"/>
        <dbReference type="ChEBI" id="CHEBI:28938"/>
        <dbReference type="ChEBI" id="CHEBI:30616"/>
        <dbReference type="ChEBI" id="CHEBI:33019"/>
        <dbReference type="ChEBI" id="CHEBI:45075"/>
        <dbReference type="ChEBI" id="CHEBI:61036"/>
        <dbReference type="ChEBI" id="CHEBI:456215"/>
        <dbReference type="EC" id="6.3.4.20"/>
    </reaction>
</comment>
<organism evidence="10 11">
    <name type="scientific">Candidatus Buchananbacteria bacterium RIFCSPHIGHO2_01_FULL_39_8</name>
    <dbReference type="NCBI Taxonomy" id="1797533"/>
    <lineage>
        <taxon>Bacteria</taxon>
        <taxon>Candidatus Buchananiibacteriota</taxon>
    </lineage>
</organism>
<evidence type="ECO:0000256" key="6">
    <source>
        <dbReference type="ARBA" id="ARBA00022840"/>
    </source>
</evidence>
<evidence type="ECO:0000256" key="3">
    <source>
        <dbReference type="ARBA" id="ARBA00022723"/>
    </source>
</evidence>
<evidence type="ECO:0000256" key="4">
    <source>
        <dbReference type="ARBA" id="ARBA00022741"/>
    </source>
</evidence>
<dbReference type="Gene3D" id="3.40.50.620">
    <property type="entry name" value="HUPs"/>
    <property type="match status" value="1"/>
</dbReference>
<dbReference type="InterPro" id="IPR014729">
    <property type="entry name" value="Rossmann-like_a/b/a_fold"/>
</dbReference>
<keyword evidence="4" id="KW-0547">Nucleotide-binding</keyword>
<evidence type="ECO:0000256" key="1">
    <source>
        <dbReference type="ARBA" id="ARBA00005061"/>
    </source>
</evidence>
<accession>A0A1G1XUS5</accession>
<name>A0A1G1XUS5_9BACT</name>
<dbReference type="PANTHER" id="PTHR42914:SF1">
    <property type="entry name" value="7-CYANO-7-DEAZAGUANINE SYNTHASE"/>
    <property type="match status" value="1"/>
</dbReference>
<evidence type="ECO:0000313" key="11">
    <source>
        <dbReference type="Proteomes" id="UP000176241"/>
    </source>
</evidence>
<proteinExistence type="inferred from homology"/>
<keyword evidence="6" id="KW-0067">ATP-binding</keyword>
<dbReference type="STRING" id="1797533.A2731_02955"/>
<reference evidence="10 11" key="1">
    <citation type="journal article" date="2016" name="Nat. Commun.">
        <title>Thousands of microbial genomes shed light on interconnected biogeochemical processes in an aquifer system.</title>
        <authorList>
            <person name="Anantharaman K."/>
            <person name="Brown C.T."/>
            <person name="Hug L.A."/>
            <person name="Sharon I."/>
            <person name="Castelle C.J."/>
            <person name="Probst A.J."/>
            <person name="Thomas B.C."/>
            <person name="Singh A."/>
            <person name="Wilkins M.J."/>
            <person name="Karaoz U."/>
            <person name="Brodie E.L."/>
            <person name="Williams K.H."/>
            <person name="Hubbard S.S."/>
            <person name="Banfield J.F."/>
        </authorList>
    </citation>
    <scope>NUCLEOTIDE SEQUENCE [LARGE SCALE GENOMIC DNA]</scope>
</reference>
<sequence length="288" mass="33531">MVELIGVKHNKYRIENKENEDVKLLKILDDIFIEKRGYVVKLPPAGSSVVCCMSGGGDSVANIFILLNEFKYNVYPFFINRGQSAYGWEKNAVEHYDDIFSARFPWRYHRTLEIKVDTPAKEYKDDLREVKKVMADKEFSNHISYPARNSIIFLTGMEYAYSLRKNGAIANTLFSSHLASDSSFHCSQTWQRIMNLEMCHILHDWSFQFISLPIETAFGNYFDKDIFIKYCQENNFDLTQTRTCVKNTKTQCGTCPCCWDRRRSFLEAGIEDKTEYSAPYPEKPGAYY</sequence>
<evidence type="ECO:0000256" key="2">
    <source>
        <dbReference type="ARBA" id="ARBA00022598"/>
    </source>
</evidence>
<dbReference type="PANTHER" id="PTHR42914">
    <property type="entry name" value="7-CYANO-7-DEAZAGUANINE SYNTHASE"/>
    <property type="match status" value="1"/>
</dbReference>